<dbReference type="Gene3D" id="3.40.50.150">
    <property type="entry name" value="Vaccinia Virus protein VP39"/>
    <property type="match status" value="1"/>
</dbReference>
<accession>A0A832G2C8</accession>
<dbReference type="InterPro" id="IPR003333">
    <property type="entry name" value="CMAS"/>
</dbReference>
<evidence type="ECO:0000256" key="3">
    <source>
        <dbReference type="ARBA" id="ARBA00022679"/>
    </source>
</evidence>
<sequence length="374" mass="43731">MSVNKYKSLVKELLSLAEIEINGRNPWDIQVHDERFYKRAVTEVELGLGESYMDGWWDVEKLDEMICRIVRADLQNKVKRNLKIAFRLAGFYLINMQARHRAFIIGERHYDLGNDLFRNMLDKRMNYSCAYWKNANTLDEAQENKLELICKKLYLEPGMRVLDIGCGWGAFGIYAAEKYRVEVVGITVSKEQVALGKELCKGLPVELRLQDYRDVNEKFDRIVSVGMIEHVGYKNYRTYFKVAERNLKDDGLFLLHTIGEVRSTKSTDAWTHKYIFPNGMLPSIAQLAKAVEGLFIVEDLHNFGADYDKTLLAWFENFHKNWEKIKHKYGERFYRMWKYFLLSSAGAFRARNKNQLWQIVLSKKGVPGGYIAVR</sequence>
<keyword evidence="5" id="KW-0443">Lipid metabolism</keyword>
<keyword evidence="3 6" id="KW-0808">Transferase</keyword>
<evidence type="ECO:0000256" key="5">
    <source>
        <dbReference type="ARBA" id="ARBA00023098"/>
    </source>
</evidence>
<reference evidence="6" key="1">
    <citation type="journal article" date="2020" name="mSystems">
        <title>Genome- and Community-Level Interaction Insights into Carbon Utilization and Element Cycling Functions of Hydrothermarchaeota in Hydrothermal Sediment.</title>
        <authorList>
            <person name="Zhou Z."/>
            <person name="Liu Y."/>
            <person name="Xu W."/>
            <person name="Pan J."/>
            <person name="Luo Z.H."/>
            <person name="Li M."/>
        </authorList>
    </citation>
    <scope>NUCLEOTIDE SEQUENCE [LARGE SCALE GENOMIC DNA]</scope>
    <source>
        <strain evidence="6">SpSt-500</strain>
    </source>
</reference>
<organism evidence="6">
    <name type="scientific">Ignavibacterium album</name>
    <dbReference type="NCBI Taxonomy" id="591197"/>
    <lineage>
        <taxon>Bacteria</taxon>
        <taxon>Pseudomonadati</taxon>
        <taxon>Ignavibacteriota</taxon>
        <taxon>Ignavibacteria</taxon>
        <taxon>Ignavibacteriales</taxon>
        <taxon>Ignavibacteriaceae</taxon>
        <taxon>Ignavibacterium</taxon>
    </lineage>
</organism>
<comment type="similarity">
    <text evidence="1">Belongs to the CFA/CMAS family.</text>
</comment>
<evidence type="ECO:0000256" key="2">
    <source>
        <dbReference type="ARBA" id="ARBA00022603"/>
    </source>
</evidence>
<gene>
    <name evidence="6" type="ORF">ENS56_07400</name>
</gene>
<protein>
    <submittedName>
        <fullName evidence="6">Cyclopropane fatty acyl phospholipid synthase</fullName>
        <ecNumber evidence="6">2.1.1.79</ecNumber>
    </submittedName>
</protein>
<dbReference type="GO" id="GO:0008610">
    <property type="term" value="P:lipid biosynthetic process"/>
    <property type="evidence" value="ECO:0007669"/>
    <property type="project" value="InterPro"/>
</dbReference>
<keyword evidence="4" id="KW-0949">S-adenosyl-L-methionine</keyword>
<dbReference type="GO" id="GO:0032259">
    <property type="term" value="P:methylation"/>
    <property type="evidence" value="ECO:0007669"/>
    <property type="project" value="UniProtKB-KW"/>
</dbReference>
<dbReference type="EMBL" id="DSVI01000008">
    <property type="protein sequence ID" value="HGT47843.1"/>
    <property type="molecule type" value="Genomic_DNA"/>
</dbReference>
<evidence type="ECO:0000256" key="1">
    <source>
        <dbReference type="ARBA" id="ARBA00010815"/>
    </source>
</evidence>
<proteinExistence type="inferred from homology"/>
<dbReference type="Pfam" id="PF02353">
    <property type="entry name" value="CMAS"/>
    <property type="match status" value="1"/>
</dbReference>
<dbReference type="AlphaFoldDB" id="A0A832G2C8"/>
<dbReference type="PANTHER" id="PTHR43667:SF1">
    <property type="entry name" value="CYCLOPROPANE-FATTY-ACYL-PHOSPHOLIPID SYNTHASE"/>
    <property type="match status" value="1"/>
</dbReference>
<dbReference type="PIRSF" id="PIRSF003085">
    <property type="entry name" value="CMAS"/>
    <property type="match status" value="1"/>
</dbReference>
<dbReference type="PANTHER" id="PTHR43667">
    <property type="entry name" value="CYCLOPROPANE-FATTY-ACYL-PHOSPHOLIPID SYNTHASE"/>
    <property type="match status" value="1"/>
</dbReference>
<dbReference type="EC" id="2.1.1.79" evidence="6"/>
<dbReference type="SUPFAM" id="SSF53335">
    <property type="entry name" value="S-adenosyl-L-methionine-dependent methyltransferases"/>
    <property type="match status" value="1"/>
</dbReference>
<dbReference type="InterPro" id="IPR029063">
    <property type="entry name" value="SAM-dependent_MTases_sf"/>
</dbReference>
<dbReference type="GO" id="GO:0008825">
    <property type="term" value="F:cyclopropane-fatty-acyl-phospholipid synthase activity"/>
    <property type="evidence" value="ECO:0007669"/>
    <property type="project" value="UniProtKB-EC"/>
</dbReference>
<comment type="caution">
    <text evidence="6">The sequence shown here is derived from an EMBL/GenBank/DDBJ whole genome shotgun (WGS) entry which is preliminary data.</text>
</comment>
<keyword evidence="2 6" id="KW-0489">Methyltransferase</keyword>
<name>A0A832G2C8_9BACT</name>
<dbReference type="CDD" id="cd02440">
    <property type="entry name" value="AdoMet_MTases"/>
    <property type="match status" value="1"/>
</dbReference>
<evidence type="ECO:0000256" key="4">
    <source>
        <dbReference type="ARBA" id="ARBA00022691"/>
    </source>
</evidence>
<evidence type="ECO:0000313" key="6">
    <source>
        <dbReference type="EMBL" id="HGT47843.1"/>
    </source>
</evidence>
<dbReference type="InterPro" id="IPR050723">
    <property type="entry name" value="CFA/CMAS"/>
</dbReference>
<dbReference type="NCBIfam" id="NF008686">
    <property type="entry name" value="PRK11705.1"/>
    <property type="match status" value="1"/>
</dbReference>